<evidence type="ECO:0000256" key="1">
    <source>
        <dbReference type="SAM" id="Coils"/>
    </source>
</evidence>
<keyword evidence="3" id="KW-1185">Reference proteome</keyword>
<reference evidence="2 3" key="1">
    <citation type="submission" date="2019-01" db="EMBL/GenBank/DDBJ databases">
        <authorList>
            <person name="Chen W.-M."/>
        </authorList>
    </citation>
    <scope>NUCLEOTIDE SEQUENCE [LARGE SCALE GENOMIC DNA]</scope>
    <source>
        <strain evidence="2 3">BBQ-12</strain>
    </source>
</reference>
<comment type="caution">
    <text evidence="2">The sequence shown here is derived from an EMBL/GenBank/DDBJ whole genome shotgun (WGS) entry which is preliminary data.</text>
</comment>
<proteinExistence type="predicted"/>
<feature type="coiled-coil region" evidence="1">
    <location>
        <begin position="334"/>
        <end position="361"/>
    </location>
</feature>
<gene>
    <name evidence="2" type="ORF">EOD40_11140</name>
</gene>
<dbReference type="AlphaFoldDB" id="A0A437KT58"/>
<name>A0A437KT58_9FLAO</name>
<organism evidence="2 3">
    <name type="scientific">Flavobacterium sufflavum</name>
    <dbReference type="NCBI Taxonomy" id="1921138"/>
    <lineage>
        <taxon>Bacteria</taxon>
        <taxon>Pseudomonadati</taxon>
        <taxon>Bacteroidota</taxon>
        <taxon>Flavobacteriia</taxon>
        <taxon>Flavobacteriales</taxon>
        <taxon>Flavobacteriaceae</taxon>
        <taxon>Flavobacterium</taxon>
    </lineage>
</organism>
<evidence type="ECO:0000313" key="3">
    <source>
        <dbReference type="Proteomes" id="UP000285211"/>
    </source>
</evidence>
<dbReference type="EMBL" id="SACJ01000006">
    <property type="protein sequence ID" value="RVT75315.1"/>
    <property type="molecule type" value="Genomic_DNA"/>
</dbReference>
<dbReference type="OrthoDB" id="1330288at2"/>
<protein>
    <submittedName>
        <fullName evidence="2">Uncharacterized protein</fullName>
    </submittedName>
</protein>
<evidence type="ECO:0000313" key="2">
    <source>
        <dbReference type="EMBL" id="RVT75315.1"/>
    </source>
</evidence>
<dbReference type="Proteomes" id="UP000285211">
    <property type="component" value="Unassembled WGS sequence"/>
</dbReference>
<accession>A0A437KT58</accession>
<dbReference type="RefSeq" id="WP_128195528.1">
    <property type="nucleotide sequence ID" value="NZ_SACJ01000006.1"/>
</dbReference>
<keyword evidence="1" id="KW-0175">Coiled coil</keyword>
<sequence length="496" mass="59343">MNYKYLLEMYDTLISEIQSPKMYATEQITTLLYNIVPQSYFIYQIDFVKINNKFQFKTTTAIHNLHPHAPAFKKIQSEPSKELLKWLPKIEKQLGIQYKNKSYVWEKDNPNQYIIVSCKLEELSRENLFFFYCNWSLKNELELTKRRIKEIISKLNTKELIHDFIHKKQSNIECFLNKLIRKINPETVESLYEFSTNDLEKDCFKLSYIYLEKLMCYIEKDYSKYLNKNCSVPLITLIETRDKIYDKYKEIKSGSTDLQLEPKLITLIDESLSKIIQLQLSQAITYNEVFYSIAFTTKLHDFIKNKKEQKLKIELKDYLLMLNFNSLDFFDYYTDRINKELDKEETEIEKIKLLYKFLKNTNQKYLVIDNKYHNKLPSAKKQITTWIEEEIYYLNQKRMLLPYTAPHTENKKNEGKLLTGFSVPQLSYFFGLLIQTGIIQPKTQRAIFRFIAKHFKTKMTDTISIDSLNSKYYNVETTTKNAVREKIIELLNLSKF</sequence>